<evidence type="ECO:0000313" key="1">
    <source>
        <dbReference type="EMBL" id="MFI7440763.1"/>
    </source>
</evidence>
<protein>
    <submittedName>
        <fullName evidence="1">Shikimate kinase</fullName>
    </submittedName>
</protein>
<keyword evidence="2" id="KW-1185">Reference proteome</keyword>
<evidence type="ECO:0000313" key="2">
    <source>
        <dbReference type="Proteomes" id="UP001612928"/>
    </source>
</evidence>
<dbReference type="InterPro" id="IPR031322">
    <property type="entry name" value="Shikimate/glucono_kinase"/>
</dbReference>
<gene>
    <name evidence="1" type="ORF">ACIBP5_12480</name>
</gene>
<name>A0ABW8A1U7_9ACTN</name>
<dbReference type="Pfam" id="PF01202">
    <property type="entry name" value="SKI"/>
    <property type="match status" value="1"/>
</dbReference>
<dbReference type="RefSeq" id="WP_397020558.1">
    <property type="nucleotide sequence ID" value="NZ_JBITMB010000003.1"/>
</dbReference>
<keyword evidence="1" id="KW-0418">Kinase</keyword>
<dbReference type="InterPro" id="IPR027417">
    <property type="entry name" value="P-loop_NTPase"/>
</dbReference>
<dbReference type="Proteomes" id="UP001612928">
    <property type="component" value="Unassembled WGS sequence"/>
</dbReference>
<dbReference type="SUPFAM" id="SSF52540">
    <property type="entry name" value="P-loop containing nucleoside triphosphate hydrolases"/>
    <property type="match status" value="1"/>
</dbReference>
<organism evidence="1 2">
    <name type="scientific">Nonomuraea indica</name>
    <dbReference type="NCBI Taxonomy" id="1581193"/>
    <lineage>
        <taxon>Bacteria</taxon>
        <taxon>Bacillati</taxon>
        <taxon>Actinomycetota</taxon>
        <taxon>Actinomycetes</taxon>
        <taxon>Streptosporangiales</taxon>
        <taxon>Streptosporangiaceae</taxon>
        <taxon>Nonomuraea</taxon>
    </lineage>
</organism>
<reference evidence="1 2" key="1">
    <citation type="submission" date="2024-10" db="EMBL/GenBank/DDBJ databases">
        <title>The Natural Products Discovery Center: Release of the First 8490 Sequenced Strains for Exploring Actinobacteria Biosynthetic Diversity.</title>
        <authorList>
            <person name="Kalkreuter E."/>
            <person name="Kautsar S.A."/>
            <person name="Yang D."/>
            <person name="Bader C.D."/>
            <person name="Teijaro C.N."/>
            <person name="Fluegel L."/>
            <person name="Davis C.M."/>
            <person name="Simpson J.R."/>
            <person name="Lauterbach L."/>
            <person name="Steele A.D."/>
            <person name="Gui C."/>
            <person name="Meng S."/>
            <person name="Li G."/>
            <person name="Viehrig K."/>
            <person name="Ye F."/>
            <person name="Su P."/>
            <person name="Kiefer A.F."/>
            <person name="Nichols A."/>
            <person name="Cepeda A.J."/>
            <person name="Yan W."/>
            <person name="Fan B."/>
            <person name="Jiang Y."/>
            <person name="Adhikari A."/>
            <person name="Zheng C.-J."/>
            <person name="Schuster L."/>
            <person name="Cowan T.M."/>
            <person name="Smanski M.J."/>
            <person name="Chevrette M.G."/>
            <person name="De Carvalho L.P.S."/>
            <person name="Shen B."/>
        </authorList>
    </citation>
    <scope>NUCLEOTIDE SEQUENCE [LARGE SCALE GENOMIC DNA]</scope>
    <source>
        <strain evidence="1 2">NPDC049503</strain>
    </source>
</reference>
<dbReference type="GO" id="GO:0016301">
    <property type="term" value="F:kinase activity"/>
    <property type="evidence" value="ECO:0007669"/>
    <property type="project" value="UniProtKB-KW"/>
</dbReference>
<sequence length="194" mass="21123">MTASRDAAPWMVLIGPAAAGKTTLGTRLAAATGRELADVDALGEPYYREVGWSMARLRDRIRAVGRVAAEREWEPARAHAVARVVAEHAGGIVALGAGHGHYTRRAPYERVRDALRPVRHVVLVLPSADPERSVQVLRRRSRATKGTDWVSGDGHDFLREWVHDPGVRALATTVLHTEGATPEESAELLMGMCL</sequence>
<accession>A0ABW8A1U7</accession>
<proteinExistence type="predicted"/>
<keyword evidence="1" id="KW-0808">Transferase</keyword>
<dbReference type="Gene3D" id="3.40.50.300">
    <property type="entry name" value="P-loop containing nucleotide triphosphate hydrolases"/>
    <property type="match status" value="1"/>
</dbReference>
<comment type="caution">
    <text evidence="1">The sequence shown here is derived from an EMBL/GenBank/DDBJ whole genome shotgun (WGS) entry which is preliminary data.</text>
</comment>
<dbReference type="EMBL" id="JBITMB010000003">
    <property type="protein sequence ID" value="MFI7440763.1"/>
    <property type="molecule type" value="Genomic_DNA"/>
</dbReference>